<name>A0A6N8IIH4_9ACTN</name>
<accession>A0A6N8IIH4</accession>
<dbReference type="EMBL" id="WPOC01000015">
    <property type="protein sequence ID" value="MVN15648.1"/>
    <property type="molecule type" value="Genomic_DNA"/>
</dbReference>
<gene>
    <name evidence="2" type="ORF">GO738_09885</name>
</gene>
<organism evidence="2 3">
    <name type="scientific">Gordonibacter urolithinfaciens</name>
    <dbReference type="NCBI Taxonomy" id="1335613"/>
    <lineage>
        <taxon>Bacteria</taxon>
        <taxon>Bacillati</taxon>
        <taxon>Actinomycetota</taxon>
        <taxon>Coriobacteriia</taxon>
        <taxon>Eggerthellales</taxon>
        <taxon>Eggerthellaceae</taxon>
        <taxon>Gordonibacter</taxon>
    </lineage>
</organism>
<feature type="region of interest" description="Disordered" evidence="1">
    <location>
        <begin position="175"/>
        <end position="206"/>
    </location>
</feature>
<evidence type="ECO:0000256" key="1">
    <source>
        <dbReference type="SAM" id="MobiDB-lite"/>
    </source>
</evidence>
<proteinExistence type="predicted"/>
<reference evidence="2 3" key="1">
    <citation type="submission" date="2019-11" db="EMBL/GenBank/DDBJ databases">
        <title>Whole genome shotgun sequencing (WGS) data from Adlercreutzia equolifaciens ResAG-91, Eggerthella lenta MRI-F36, MRI-F37, MRI-F40, ResAG-49, ResAG-88, ResAG-121, ResAG-145, and Gordonibacter sp. ResAG-5, ResAG-26, ResAG-43, ResAG-50, ResAG-59.</title>
        <authorList>
            <person name="Stoll D.A."/>
            <person name="Danylec N."/>
            <person name="Franz C.M.A.P."/>
            <person name="Huch M."/>
        </authorList>
    </citation>
    <scope>NUCLEOTIDE SEQUENCE [LARGE SCALE GENOMIC DNA]</scope>
    <source>
        <strain evidence="2 3">ResAG-59</strain>
    </source>
</reference>
<keyword evidence="3" id="KW-1185">Reference proteome</keyword>
<protein>
    <submittedName>
        <fullName evidence="2">Uncharacterized protein</fullName>
    </submittedName>
</protein>
<sequence>MKVTISYDNGRVDVFDDSRFTAAQPFGGNAMLTNYELRFDRLGQTGLWMCVHHYDIDPGPAQADSQEDAPKASRRRGWQFLLAERDEIPHVVQIKADEKELAFRAGGELVDAARFKQMVDLCINDASQKSKAQCAVELFGVLSRMPGMSVADPEEICSRFGFGLKAYDEALSISASAPRASGGQNPEEGPGESKDWMEGLDDEVPG</sequence>
<dbReference type="Proteomes" id="UP000468327">
    <property type="component" value="Unassembled WGS sequence"/>
</dbReference>
<evidence type="ECO:0000313" key="2">
    <source>
        <dbReference type="EMBL" id="MVN15648.1"/>
    </source>
</evidence>
<dbReference type="RefSeq" id="WP_157005362.1">
    <property type="nucleotide sequence ID" value="NZ_WPOC01000015.1"/>
</dbReference>
<evidence type="ECO:0000313" key="3">
    <source>
        <dbReference type="Proteomes" id="UP000468327"/>
    </source>
</evidence>
<dbReference type="AlphaFoldDB" id="A0A6N8IIH4"/>
<comment type="caution">
    <text evidence="2">The sequence shown here is derived from an EMBL/GenBank/DDBJ whole genome shotgun (WGS) entry which is preliminary data.</text>
</comment>